<gene>
    <name evidence="6" type="ORF">NVIE_005910</name>
</gene>
<dbReference type="InterPro" id="IPR005372">
    <property type="entry name" value="UPF0182"/>
</dbReference>
<feature type="transmembrane region" description="Helical" evidence="5">
    <location>
        <begin position="264"/>
        <end position="282"/>
    </location>
</feature>
<dbReference type="GO" id="GO:0005576">
    <property type="term" value="C:extracellular region"/>
    <property type="evidence" value="ECO:0007669"/>
    <property type="project" value="TreeGrafter"/>
</dbReference>
<dbReference type="EMBL" id="CP007536">
    <property type="protein sequence ID" value="AIC14793.1"/>
    <property type="molecule type" value="Genomic_DNA"/>
</dbReference>
<keyword evidence="4 5" id="KW-0472">Membrane</keyword>
<dbReference type="OrthoDB" id="8749at2157"/>
<keyword evidence="1" id="KW-1003">Cell membrane</keyword>
<evidence type="ECO:0000313" key="6">
    <source>
        <dbReference type="EMBL" id="AIC14793.1"/>
    </source>
</evidence>
<dbReference type="Pfam" id="PF03699">
    <property type="entry name" value="UPF0182"/>
    <property type="match status" value="2"/>
</dbReference>
<feature type="transmembrane region" description="Helical" evidence="5">
    <location>
        <begin position="298"/>
        <end position="318"/>
    </location>
</feature>
<dbReference type="GeneID" id="74945856"/>
<organism evidence="6 7">
    <name type="scientific">Nitrososphaera viennensis EN76</name>
    <dbReference type="NCBI Taxonomy" id="926571"/>
    <lineage>
        <taxon>Archaea</taxon>
        <taxon>Nitrososphaerota</taxon>
        <taxon>Nitrososphaeria</taxon>
        <taxon>Nitrososphaerales</taxon>
        <taxon>Nitrososphaeraceae</taxon>
        <taxon>Nitrososphaera</taxon>
    </lineage>
</organism>
<feature type="transmembrane region" description="Helical" evidence="5">
    <location>
        <begin position="58"/>
        <end position="77"/>
    </location>
</feature>
<dbReference type="Proteomes" id="UP000027093">
    <property type="component" value="Chromosome"/>
</dbReference>
<proteinExistence type="predicted"/>
<dbReference type="PANTHER" id="PTHR39344">
    <property type="entry name" value="UPF0182 PROTEIN SLL1060"/>
    <property type="match status" value="1"/>
</dbReference>
<dbReference type="HOGENOM" id="CLU_309646_0_0_2"/>
<feature type="transmembrane region" description="Helical" evidence="5">
    <location>
        <begin position="230"/>
        <end position="258"/>
    </location>
</feature>
<keyword evidence="2 5" id="KW-0812">Transmembrane</keyword>
<keyword evidence="3 5" id="KW-1133">Transmembrane helix</keyword>
<evidence type="ECO:0000256" key="3">
    <source>
        <dbReference type="ARBA" id="ARBA00022989"/>
    </source>
</evidence>
<evidence type="ECO:0000256" key="5">
    <source>
        <dbReference type="SAM" id="Phobius"/>
    </source>
</evidence>
<dbReference type="RefSeq" id="WP_075053941.1">
    <property type="nucleotide sequence ID" value="NZ_CP007536.1"/>
</dbReference>
<evidence type="ECO:0000256" key="4">
    <source>
        <dbReference type="ARBA" id="ARBA00023136"/>
    </source>
</evidence>
<sequence length="976" mass="107715">MWDTYSSGEDKAPRADVGRLVKWGILAAMGIVIFTVASNQAVNLLLNLSEFGDVYSKTLYYSIISGLALAAIALVRVNAASRHSIVWYAVSLIVRFVKRNDFEALSKPARYSDFHMSPLSFGLWQATKVVVLAPLFANMGFGMAMAYMAEGNDIDISSIGSILSIPFANVPADGAFARENVVPAIPALALLMPALISAVGVRLLVYVGVSGAVNVVSQYMVDAAEHKPKFLSYISTVEVIVGAAIFWAGFTLFFSAGIDFNTKYLIAGALALGAALILYGFMDKRRARVIIYPPRRHVYMRLVTVAAVVAIVGSIVAVNTSIAEAKKVEWRGPYIAQEIAVNRNIAELDQVSVVNYDVKPPSVAPANIPQMVNANRDTLNNIRLWDKDAASQKLKPELGQRNDIAFADTDMLRFSGTMYWTGTTTPKLPDTVAQGTEWFNQHLVYTHAIPGFKMLEADTGSIVNEDKFLPQERIYYGESGSEGLFSRSWSAYPVGRSTSDEISQFFYNGTGGIDVSPPVSWMFEPNFMLSYPDTPIHIMRYKDIHDRMGLLYPYFVYDFAFSNDDTAVAPVFQKVGVLPVTDGKNTYWLMPLVVALDTSHVPWGSPFMLKLVGYSLIDTYNGDSKIIVTGNDKFSDMFYDQYKDLGATRDVPQWLDQQIRYPEEMFIWKIAKFNRYHVTDPKAFIEARQFYDIPKDGSKDIPPYYIMTKPQGFDSAQFVGFQSLELSGSSTKNLVGYMIVENDLPTLGKMTFYSVPFDSATKLIGPSAAREALEKDREYKNVKTLLQGSSRVGENILYRIGDQEVYFIPVYTSNTSGGVVSQIGTIAAVGASVTGTFNVGLGDNPVQAFENYLLKAAGQQPTEVTPGRGTDGTPAPTTLDVQDRIDAIERVFSEAGLQVVKPTAISSPLEFREAGATYKAETDFKFVEEAIARFMQDNPPDNGRVYEWQDGNKVNFGVLKVSGGIVENHYIAIEVS</sequence>
<evidence type="ECO:0000313" key="7">
    <source>
        <dbReference type="Proteomes" id="UP000027093"/>
    </source>
</evidence>
<dbReference type="AlphaFoldDB" id="A0A060HGU1"/>
<feature type="transmembrane region" description="Helical" evidence="5">
    <location>
        <begin position="129"/>
        <end position="149"/>
    </location>
</feature>
<name>A0A060HGU1_9ARCH</name>
<feature type="transmembrane region" description="Helical" evidence="5">
    <location>
        <begin position="20"/>
        <end position="38"/>
    </location>
</feature>
<feature type="transmembrane region" description="Helical" evidence="5">
    <location>
        <begin position="184"/>
        <end position="209"/>
    </location>
</feature>
<evidence type="ECO:0000256" key="2">
    <source>
        <dbReference type="ARBA" id="ARBA00022692"/>
    </source>
</evidence>
<reference evidence="6 7" key="1">
    <citation type="journal article" date="2014" name="Int. J. Syst. Evol. Microbiol.">
        <title>Nitrososphaera viennensis gen. nov., sp. nov., an aerobic and mesophilic, ammonia-oxidizing archaeon from soil and a member of the archaeal phylum Thaumarchaeota.</title>
        <authorList>
            <person name="Stieglmeier M."/>
            <person name="Klingl A."/>
            <person name="Alves R.J."/>
            <person name="Rittmann S.K."/>
            <person name="Melcher M."/>
            <person name="Leisch N."/>
            <person name="Schleper C."/>
        </authorList>
    </citation>
    <scope>NUCLEOTIDE SEQUENCE [LARGE SCALE GENOMIC DNA]</scope>
    <source>
        <strain evidence="6">EN76</strain>
    </source>
</reference>
<dbReference type="STRING" id="926571.NVIE_005910"/>
<accession>A0A060HGU1</accession>
<dbReference type="KEGG" id="nvn:NVIE_005910"/>
<dbReference type="PANTHER" id="PTHR39344:SF1">
    <property type="entry name" value="UPF0182 PROTEIN SLL1060"/>
    <property type="match status" value="1"/>
</dbReference>
<protein>
    <submittedName>
        <fullName evidence="6">Uncharacterized protein</fullName>
    </submittedName>
</protein>
<dbReference type="GO" id="GO:0016020">
    <property type="term" value="C:membrane"/>
    <property type="evidence" value="ECO:0007669"/>
    <property type="project" value="InterPro"/>
</dbReference>
<keyword evidence="7" id="KW-1185">Reference proteome</keyword>
<evidence type="ECO:0000256" key="1">
    <source>
        <dbReference type="ARBA" id="ARBA00022475"/>
    </source>
</evidence>